<dbReference type="EC" id="3.7.1.2" evidence="3 13"/>
<keyword evidence="7 12" id="KW-0460">Magnesium</keyword>
<dbReference type="AlphaFoldDB" id="A0A1D2A993"/>
<comment type="similarity">
    <text evidence="2 13">Belongs to the FAH family.</text>
</comment>
<dbReference type="PANTHER" id="PTHR43069">
    <property type="entry name" value="FUMARYLACETOACETASE"/>
    <property type="match status" value="1"/>
</dbReference>
<evidence type="ECO:0000256" key="8">
    <source>
        <dbReference type="ARBA" id="ARBA00022878"/>
    </source>
</evidence>
<dbReference type="SUPFAM" id="SSF56529">
    <property type="entry name" value="FAH"/>
    <property type="match status" value="1"/>
</dbReference>
<evidence type="ECO:0000256" key="2">
    <source>
        <dbReference type="ARBA" id="ARBA00010211"/>
    </source>
</evidence>
<keyword evidence="9 13" id="KW-0585">Phenylalanine catabolism</keyword>
<feature type="domain" description="Fumarylacetoacetase N-terminal" evidence="15">
    <location>
        <begin position="17"/>
        <end position="121"/>
    </location>
</feature>
<dbReference type="GO" id="GO:0006572">
    <property type="term" value="P:L-tyrosine catabolic process"/>
    <property type="evidence" value="ECO:0007669"/>
    <property type="project" value="UniProtKB-UniRule"/>
</dbReference>
<evidence type="ECO:0000313" key="16">
    <source>
        <dbReference type="EMBL" id="JAT75748.1"/>
    </source>
</evidence>
<evidence type="ECO:0000259" key="15">
    <source>
        <dbReference type="Pfam" id="PF09298"/>
    </source>
</evidence>
<evidence type="ECO:0000256" key="10">
    <source>
        <dbReference type="PIRSR" id="PIRSR605959-1"/>
    </source>
</evidence>
<dbReference type="InterPro" id="IPR015377">
    <property type="entry name" value="Fumarylacetoacetase_N"/>
</dbReference>
<dbReference type="GO" id="GO:0006559">
    <property type="term" value="P:L-phenylalanine catabolic process"/>
    <property type="evidence" value="ECO:0007669"/>
    <property type="project" value="UniProtKB-UniRule"/>
</dbReference>
<feature type="binding site" evidence="11">
    <location>
        <position position="354"/>
    </location>
    <ligand>
        <name>substrate</name>
    </ligand>
</feature>
<feature type="binding site" evidence="12">
    <location>
        <position position="237"/>
    </location>
    <ligand>
        <name>Ca(2+)</name>
        <dbReference type="ChEBI" id="CHEBI:29108"/>
    </ligand>
</feature>
<feature type="binding site" evidence="12">
    <location>
        <position position="129"/>
    </location>
    <ligand>
        <name>Ca(2+)</name>
        <dbReference type="ChEBI" id="CHEBI:29108"/>
    </ligand>
</feature>
<sequence>MATSWVSVQTDSDWSLQNLPYGIFSTADNPRPRPGVAIGDLVIDLAALSGSGLLAGHMLGSSSCFQQTTLNEFMGMGQPAWREARSILTRLLSSQEGVLRDSAYLQSSCCIPQSAVTMHLPATIPNYTDFYASREHATAVGAMFRGKANALQPNWLHLPVGYHGRASSVVVSGTDVRRPWGQVWQEESKQAEWVPSAAVDYELELGIFMGGSANQLGHPLRIEAADAAVFGYVLLNDWSARDLQKWEYVPLGPFTSKNWATSISPWVVTAAALEPFRVPAPTQDPAPPAYLRSQAGCNYDLDLRVGVAPAGRAGPDPVTHTNMRTLYWTPAQMAAHHTVSGCPLVPGDLLGTGTISSEGPGGAGCLLEATLNGTKPVALQSAGTHRAWLQDGDRVVLTGHCQGEGYRVGFGECAGTLLPALDLTLA</sequence>
<dbReference type="NCBIfam" id="TIGR01266">
    <property type="entry name" value="fum_ac_acetase"/>
    <property type="match status" value="1"/>
</dbReference>
<feature type="binding site" evidence="11">
    <location>
        <position position="248"/>
    </location>
    <ligand>
        <name>substrate</name>
    </ligand>
</feature>
<evidence type="ECO:0000259" key="14">
    <source>
        <dbReference type="Pfam" id="PF01557"/>
    </source>
</evidence>
<keyword evidence="8 13" id="KW-0828">Tyrosine catabolism</keyword>
<feature type="binding site" evidence="11">
    <location>
        <position position="145"/>
    </location>
    <ligand>
        <name>substrate</name>
    </ligand>
</feature>
<dbReference type="GO" id="GO:0046872">
    <property type="term" value="F:metal ion binding"/>
    <property type="evidence" value="ECO:0007669"/>
    <property type="project" value="UniProtKB-UniRule"/>
</dbReference>
<dbReference type="FunFam" id="3.90.850.10:FF:000009">
    <property type="entry name" value="Fumarylacetoacetase"/>
    <property type="match status" value="1"/>
</dbReference>
<dbReference type="EMBL" id="GDKF01002874">
    <property type="protein sequence ID" value="JAT75748.1"/>
    <property type="molecule type" value="Transcribed_RNA"/>
</dbReference>
<evidence type="ECO:0000256" key="5">
    <source>
        <dbReference type="ARBA" id="ARBA00022801"/>
    </source>
</evidence>
<evidence type="ECO:0000256" key="9">
    <source>
        <dbReference type="ARBA" id="ARBA00023232"/>
    </source>
</evidence>
<organism evidence="16">
    <name type="scientific">Auxenochlorella protothecoides</name>
    <name type="common">Green microalga</name>
    <name type="synonym">Chlorella protothecoides</name>
    <dbReference type="NCBI Taxonomy" id="3075"/>
    <lineage>
        <taxon>Eukaryota</taxon>
        <taxon>Viridiplantae</taxon>
        <taxon>Chlorophyta</taxon>
        <taxon>core chlorophytes</taxon>
        <taxon>Trebouxiophyceae</taxon>
        <taxon>Chlorellales</taxon>
        <taxon>Chlorellaceae</taxon>
        <taxon>Auxenochlorella</taxon>
    </lineage>
</organism>
<feature type="binding site" evidence="11">
    <location>
        <position position="131"/>
    </location>
    <ligand>
        <name>substrate</name>
    </ligand>
</feature>
<feature type="domain" description="Fumarylacetoacetase-like C-terminal" evidence="14">
    <location>
        <begin position="127"/>
        <end position="404"/>
    </location>
</feature>
<comment type="cofactor">
    <cofactor evidence="13">
        <name>Mg(2+)</name>
        <dbReference type="ChEBI" id="CHEBI:18420"/>
    </cofactor>
    <cofactor evidence="13">
        <name>Ca(2+)</name>
        <dbReference type="ChEBI" id="CHEBI:29108"/>
    </cofactor>
</comment>
<feature type="binding site" evidence="12">
    <location>
        <position position="261"/>
    </location>
    <ligand>
        <name>Mg(2+)</name>
        <dbReference type="ChEBI" id="CHEBI:18420"/>
    </ligand>
</feature>
<feature type="binding site" evidence="12">
    <location>
        <position position="202"/>
    </location>
    <ligand>
        <name>Ca(2+)</name>
        <dbReference type="ChEBI" id="CHEBI:29108"/>
    </ligand>
</feature>
<keyword evidence="5 13" id="KW-0378">Hydrolase</keyword>
<feature type="binding site" evidence="12">
    <location>
        <position position="257"/>
    </location>
    <ligand>
        <name>Mg(2+)</name>
        <dbReference type="ChEBI" id="CHEBI:18420"/>
    </ligand>
</feature>
<dbReference type="PANTHER" id="PTHR43069:SF2">
    <property type="entry name" value="FUMARYLACETOACETASE"/>
    <property type="match status" value="1"/>
</dbReference>
<reference evidence="16" key="1">
    <citation type="submission" date="2015-08" db="EMBL/GenBank/DDBJ databases">
        <authorList>
            <person name="Babu N.S."/>
            <person name="Beckwith C.J."/>
            <person name="Beseler K.G."/>
            <person name="Brison A."/>
            <person name="Carone J.V."/>
            <person name="Caskin T.P."/>
            <person name="Diamond M."/>
            <person name="Durham M.E."/>
            <person name="Foxe J.M."/>
            <person name="Go M."/>
            <person name="Henderson B.A."/>
            <person name="Jones I.B."/>
            <person name="McGettigan J.A."/>
            <person name="Micheletti S.J."/>
            <person name="Nasrallah M.E."/>
            <person name="Ortiz D."/>
            <person name="Piller C.R."/>
            <person name="Privatt S.R."/>
            <person name="Schneider S.L."/>
            <person name="Sharp S."/>
            <person name="Smith T.C."/>
            <person name="Stanton J.D."/>
            <person name="Ullery H.E."/>
            <person name="Wilson R.J."/>
            <person name="Serrano M.G."/>
            <person name="Buck G."/>
            <person name="Lee V."/>
            <person name="Wang Y."/>
            <person name="Carvalho R."/>
            <person name="Voegtly L."/>
            <person name="Shi R."/>
            <person name="Duckworth R."/>
            <person name="Johnson A."/>
            <person name="Loviza R."/>
            <person name="Walstead R."/>
            <person name="Shah Z."/>
            <person name="Kiflezghi M."/>
            <person name="Wade K."/>
            <person name="Ball S.L."/>
            <person name="Bradley K.W."/>
            <person name="Asai D.J."/>
            <person name="Bowman C.A."/>
            <person name="Russell D.A."/>
            <person name="Pope W.H."/>
            <person name="Jacobs-Sera D."/>
            <person name="Hendrix R.W."/>
            <person name="Hatfull G.F."/>
        </authorList>
    </citation>
    <scope>NUCLEOTIDE SEQUENCE</scope>
</reference>
<dbReference type="Pfam" id="PF09298">
    <property type="entry name" value="FAA_hydrolase_N"/>
    <property type="match status" value="1"/>
</dbReference>
<comment type="pathway">
    <text evidence="1 13">Amino-acid degradation; L-phenylalanine degradation; acetoacetate and fumarate from L-phenylalanine: step 6/6.</text>
</comment>
<evidence type="ECO:0000256" key="3">
    <source>
        <dbReference type="ARBA" id="ARBA00012094"/>
    </source>
</evidence>
<evidence type="ECO:0000256" key="4">
    <source>
        <dbReference type="ARBA" id="ARBA00022723"/>
    </source>
</evidence>
<comment type="catalytic activity">
    <reaction evidence="13">
        <text>4-fumarylacetoacetate + H2O = acetoacetate + fumarate + H(+)</text>
        <dbReference type="Rhea" id="RHEA:10244"/>
        <dbReference type="ChEBI" id="CHEBI:13705"/>
        <dbReference type="ChEBI" id="CHEBI:15377"/>
        <dbReference type="ChEBI" id="CHEBI:15378"/>
        <dbReference type="ChEBI" id="CHEBI:18034"/>
        <dbReference type="ChEBI" id="CHEBI:29806"/>
        <dbReference type="EC" id="3.7.1.2"/>
    </reaction>
</comment>
<dbReference type="GO" id="GO:1902000">
    <property type="term" value="P:homogentisate catabolic process"/>
    <property type="evidence" value="ECO:0007669"/>
    <property type="project" value="TreeGrafter"/>
</dbReference>
<evidence type="ECO:0000256" key="13">
    <source>
        <dbReference type="RuleBase" id="RU366008"/>
    </source>
</evidence>
<dbReference type="Gene3D" id="2.30.30.230">
    <property type="entry name" value="Fumarylacetoacetase, N-terminal domain"/>
    <property type="match status" value="1"/>
</dbReference>
<dbReference type="Gene3D" id="3.90.850.10">
    <property type="entry name" value="Fumarylacetoacetase-like, C-terminal domain"/>
    <property type="match status" value="1"/>
</dbReference>
<dbReference type="GO" id="GO:0004334">
    <property type="term" value="F:fumarylacetoacetase activity"/>
    <property type="evidence" value="ECO:0007669"/>
    <property type="project" value="UniProtKB-UniRule"/>
</dbReference>
<evidence type="ECO:0000256" key="7">
    <source>
        <dbReference type="ARBA" id="ARBA00022842"/>
    </source>
</evidence>
<evidence type="ECO:0000256" key="11">
    <source>
        <dbReference type="PIRSR" id="PIRSR605959-2"/>
    </source>
</evidence>
<dbReference type="InterPro" id="IPR011234">
    <property type="entry name" value="Fumarylacetoacetase-like_C"/>
</dbReference>
<dbReference type="UniPathway" id="UPA00139">
    <property type="reaction ID" value="UER00341"/>
</dbReference>
<dbReference type="InterPro" id="IPR036462">
    <property type="entry name" value="Fumarylacetoacetase_N_sf"/>
</dbReference>
<keyword evidence="4 12" id="KW-0479">Metal-binding</keyword>
<keyword evidence="6 12" id="KW-0106">Calcium</keyword>
<proteinExistence type="inferred from homology"/>
<dbReference type="Pfam" id="PF01557">
    <property type="entry name" value="FAA_hydrolase"/>
    <property type="match status" value="1"/>
</dbReference>
<feature type="binding site" evidence="12">
    <location>
        <position position="237"/>
    </location>
    <ligand>
        <name>Mg(2+)</name>
        <dbReference type="ChEBI" id="CHEBI:18420"/>
    </ligand>
</feature>
<dbReference type="InterPro" id="IPR005959">
    <property type="entry name" value="Fumarylacetoacetase"/>
</dbReference>
<name>A0A1D2A993_AUXPR</name>
<dbReference type="InterPro" id="IPR036663">
    <property type="entry name" value="Fumarylacetoacetase_C_sf"/>
</dbReference>
<evidence type="ECO:0000256" key="6">
    <source>
        <dbReference type="ARBA" id="ARBA00022837"/>
    </source>
</evidence>
<feature type="binding site" evidence="12">
    <location>
        <position position="204"/>
    </location>
    <ligand>
        <name>Ca(2+)</name>
        <dbReference type="ChEBI" id="CHEBI:29108"/>
    </ligand>
</feature>
<gene>
    <name evidence="16" type="ORF">g.10101</name>
</gene>
<evidence type="ECO:0000256" key="1">
    <source>
        <dbReference type="ARBA" id="ARBA00004782"/>
    </source>
</evidence>
<evidence type="ECO:0000256" key="12">
    <source>
        <dbReference type="PIRSR" id="PIRSR605959-3"/>
    </source>
</evidence>
<accession>A0A1D2A993</accession>
<protein>
    <recommendedName>
        <fullName evidence="3 13">Fumarylacetoacetase</fullName>
        <ecNumber evidence="3 13">3.7.1.2</ecNumber>
    </recommendedName>
    <alternativeName>
        <fullName evidence="13">Fumarylacetoacetate hydrolase</fullName>
    </alternativeName>
</protein>
<feature type="active site" description="Proton acceptor" evidence="10">
    <location>
        <position position="136"/>
    </location>
</feature>
<dbReference type="SUPFAM" id="SSF63433">
    <property type="entry name" value="Fumarylacetoacetate hydrolase, FAH, N-terminal domain"/>
    <property type="match status" value="1"/>
</dbReference>
<feature type="binding site" evidence="11">
    <location>
        <position position="244"/>
    </location>
    <ligand>
        <name>substrate</name>
    </ligand>
</feature>